<evidence type="ECO:0000256" key="1">
    <source>
        <dbReference type="ARBA" id="ARBA00022468"/>
    </source>
</evidence>
<dbReference type="OrthoDB" id="17673at2759"/>
<dbReference type="GeneID" id="14923818"/>
<dbReference type="SUPFAM" id="SSF48350">
    <property type="entry name" value="GTPase activation domain, GAP"/>
    <property type="match status" value="1"/>
</dbReference>
<dbReference type="InterPro" id="IPR008936">
    <property type="entry name" value="Rho_GTPase_activation_prot"/>
</dbReference>
<dbReference type="Proteomes" id="UP000011083">
    <property type="component" value="Unassembled WGS sequence"/>
</dbReference>
<gene>
    <name evidence="4" type="ORF">ACA1_396710</name>
</gene>
<dbReference type="AlphaFoldDB" id="L8HCD3"/>
<evidence type="ECO:0000256" key="2">
    <source>
        <dbReference type="SAM" id="MobiDB-lite"/>
    </source>
</evidence>
<accession>L8HCD3</accession>
<dbReference type="EMBL" id="KB007869">
    <property type="protein sequence ID" value="ELR22855.1"/>
    <property type="molecule type" value="Genomic_DNA"/>
</dbReference>
<dbReference type="SMART" id="SM00323">
    <property type="entry name" value="RasGAP"/>
    <property type="match status" value="1"/>
</dbReference>
<dbReference type="InterPro" id="IPR039360">
    <property type="entry name" value="Ras_GTPase"/>
</dbReference>
<evidence type="ECO:0000259" key="3">
    <source>
        <dbReference type="PROSITE" id="PS50018"/>
    </source>
</evidence>
<dbReference type="PROSITE" id="PS50018">
    <property type="entry name" value="RAS_GTPASE_ACTIV_2"/>
    <property type="match status" value="1"/>
</dbReference>
<feature type="region of interest" description="Disordered" evidence="2">
    <location>
        <begin position="128"/>
        <end position="155"/>
    </location>
</feature>
<evidence type="ECO:0000313" key="5">
    <source>
        <dbReference type="Proteomes" id="UP000011083"/>
    </source>
</evidence>
<dbReference type="KEGG" id="acan:ACA1_396710"/>
<dbReference type="Pfam" id="PF00616">
    <property type="entry name" value="RasGAP"/>
    <property type="match status" value="1"/>
</dbReference>
<dbReference type="PROSITE" id="PS00509">
    <property type="entry name" value="RAS_GTPASE_ACTIV_1"/>
    <property type="match status" value="1"/>
</dbReference>
<feature type="region of interest" description="Disordered" evidence="2">
    <location>
        <begin position="639"/>
        <end position="755"/>
    </location>
</feature>
<dbReference type="VEuPathDB" id="AmoebaDB:ACA1_396710"/>
<dbReference type="CDD" id="cd04519">
    <property type="entry name" value="RasGAP"/>
    <property type="match status" value="1"/>
</dbReference>
<feature type="compositionally biased region" description="Low complexity" evidence="2">
    <location>
        <begin position="727"/>
        <end position="737"/>
    </location>
</feature>
<feature type="compositionally biased region" description="Low complexity" evidence="2">
    <location>
        <begin position="200"/>
        <end position="213"/>
    </location>
</feature>
<feature type="region of interest" description="Disordered" evidence="2">
    <location>
        <begin position="265"/>
        <end position="298"/>
    </location>
</feature>
<dbReference type="PANTHER" id="PTHR10194">
    <property type="entry name" value="RAS GTPASE-ACTIVATING PROTEINS"/>
    <property type="match status" value="1"/>
</dbReference>
<dbReference type="RefSeq" id="XP_004351632.1">
    <property type="nucleotide sequence ID" value="XM_004351580.1"/>
</dbReference>
<protein>
    <submittedName>
        <fullName evidence="4">GTPaseactivator protein for Ras-like GTPase</fullName>
    </submittedName>
</protein>
<feature type="region of interest" description="Disordered" evidence="2">
    <location>
        <begin position="192"/>
        <end position="216"/>
    </location>
</feature>
<dbReference type="InterPro" id="IPR023152">
    <property type="entry name" value="RasGAP_CS"/>
</dbReference>
<dbReference type="PANTHER" id="PTHR10194:SF60">
    <property type="entry name" value="RAS GTPASE-ACTIVATING PROTEIN RASKOL"/>
    <property type="match status" value="1"/>
</dbReference>
<name>L8HCD3_ACACF</name>
<keyword evidence="5" id="KW-1185">Reference proteome</keyword>
<dbReference type="GO" id="GO:0005096">
    <property type="term" value="F:GTPase activator activity"/>
    <property type="evidence" value="ECO:0007669"/>
    <property type="project" value="UniProtKB-KW"/>
</dbReference>
<sequence length="755" mass="81973">MEEPRRDDKENLAPTSRLSFSCDAGDLKQEGFHLKQVSSGIRLTRRDQEQINELRKQLASTGGGELSAPCHGGEATASQRAGEEEEEVATSQRLLRMSHLSRRTSTPLRELFQQSLAAAAAAMLPDAKPLLPNSTSSASGSSTPSEGRQGAGAPPVATVEGIVTTVADHRFPRATGKRKSDADTVLERLAASAGDNGSSPHLLLVAPAPAPLHNGDEHHHLLEEVDRPFDQAGGDDGDYETGDGKEVDQSAMEQSVMNVDASISMDSATAQSSQQHDVPPLSLGTVFDSPRSSSASVDTRLDKRSSFLRRTFSMKKLKPGTFTANKDPRLAFLRLLTEQELAVTNALLEVGSEDVAKSVLVLFDGTGQAARLLKCCLQRELHATASEGTLFRGVSVGTRLMSHFMRLHGRTYLEITLTHFFETLLPKDIQLEVDPNRATADAGAISHGCTALAHLAGALLNALFSAPGHVPEGFRDLFASVRAEVLQRFPEMEDKVVGGFFFLRFICPALVAPEQWGLVAGMRRALILISKVVQNVANEVEFGDKEAYMMPMNGFIKEYIPRMKHFLGDISATAGTPSTPRAAKAWAEDPTLLWANDEFMASLFDVFDEVSLHADCLAAHLQAGGQGLLAEELHSVGKELPSREGQLKKRTREQRATKKKEHKRKERRHRRSLSDTELEVLETTAPKTGGTPGRRQLNRLLSTSKKLLPRFASDNHDERPTTGGSGTSTTDNTGASRKFLKARRKASASSAATLD</sequence>
<evidence type="ECO:0000313" key="4">
    <source>
        <dbReference type="EMBL" id="ELR22855.1"/>
    </source>
</evidence>
<dbReference type="Gene3D" id="1.10.506.10">
    <property type="entry name" value="GTPase Activation - p120gap, domain 1"/>
    <property type="match status" value="2"/>
</dbReference>
<keyword evidence="1" id="KW-0343">GTPase activation</keyword>
<organism evidence="4 5">
    <name type="scientific">Acanthamoeba castellanii (strain ATCC 30010 / Neff)</name>
    <dbReference type="NCBI Taxonomy" id="1257118"/>
    <lineage>
        <taxon>Eukaryota</taxon>
        <taxon>Amoebozoa</taxon>
        <taxon>Discosea</taxon>
        <taxon>Longamoebia</taxon>
        <taxon>Centramoebida</taxon>
        <taxon>Acanthamoebidae</taxon>
        <taxon>Acanthamoeba</taxon>
    </lineage>
</organism>
<feature type="region of interest" description="Disordered" evidence="2">
    <location>
        <begin position="55"/>
        <end position="92"/>
    </location>
</feature>
<feature type="compositionally biased region" description="Low complexity" evidence="2">
    <location>
        <begin position="128"/>
        <end position="145"/>
    </location>
</feature>
<feature type="compositionally biased region" description="Basic residues" evidence="2">
    <location>
        <begin position="648"/>
        <end position="671"/>
    </location>
</feature>
<proteinExistence type="predicted"/>
<feature type="compositionally biased region" description="Polar residues" evidence="2">
    <location>
        <begin position="265"/>
        <end position="276"/>
    </location>
</feature>
<reference evidence="4 5" key="1">
    <citation type="journal article" date="2013" name="Genome Biol.">
        <title>Genome of Acanthamoeba castellanii highlights extensive lateral gene transfer and early evolution of tyrosine kinase signaling.</title>
        <authorList>
            <person name="Clarke M."/>
            <person name="Lohan A.J."/>
            <person name="Liu B."/>
            <person name="Lagkouvardos I."/>
            <person name="Roy S."/>
            <person name="Zafar N."/>
            <person name="Bertelli C."/>
            <person name="Schilde C."/>
            <person name="Kianianmomeni A."/>
            <person name="Burglin T.R."/>
            <person name="Frech C."/>
            <person name="Turcotte B."/>
            <person name="Kopec K.O."/>
            <person name="Synnott J.M."/>
            <person name="Choo C."/>
            <person name="Paponov I."/>
            <person name="Finkler A."/>
            <person name="Soon Heng Tan C."/>
            <person name="Hutchins A.P."/>
            <person name="Weinmeier T."/>
            <person name="Rattei T."/>
            <person name="Chu J.S."/>
            <person name="Gimenez G."/>
            <person name="Irimia M."/>
            <person name="Rigden D.J."/>
            <person name="Fitzpatrick D.A."/>
            <person name="Lorenzo-Morales J."/>
            <person name="Bateman A."/>
            <person name="Chiu C.H."/>
            <person name="Tang P."/>
            <person name="Hegemann P."/>
            <person name="Fromm H."/>
            <person name="Raoult D."/>
            <person name="Greub G."/>
            <person name="Miranda-Saavedra D."/>
            <person name="Chen N."/>
            <person name="Nash P."/>
            <person name="Ginger M.L."/>
            <person name="Horn M."/>
            <person name="Schaap P."/>
            <person name="Caler L."/>
            <person name="Loftus B."/>
        </authorList>
    </citation>
    <scope>NUCLEOTIDE SEQUENCE [LARGE SCALE GENOMIC DNA]</scope>
    <source>
        <strain evidence="4 5">Neff</strain>
    </source>
</reference>
<feature type="domain" description="Ras-GAP" evidence="3">
    <location>
        <begin position="351"/>
        <end position="538"/>
    </location>
</feature>
<dbReference type="InterPro" id="IPR001936">
    <property type="entry name" value="RasGAP_dom"/>
</dbReference>